<evidence type="ECO:0000256" key="5">
    <source>
        <dbReference type="ARBA" id="ARBA00023186"/>
    </source>
</evidence>
<dbReference type="InterPro" id="IPR005129">
    <property type="entry name" value="GTPase_ArgK"/>
</dbReference>
<gene>
    <name evidence="6" type="ORF">SOCE26_047070</name>
</gene>
<evidence type="ECO:0000256" key="2">
    <source>
        <dbReference type="ARBA" id="ARBA00022741"/>
    </source>
</evidence>
<keyword evidence="2" id="KW-0547">Nucleotide-binding</keyword>
<evidence type="ECO:0000313" key="6">
    <source>
        <dbReference type="EMBL" id="AUX43263.1"/>
    </source>
</evidence>
<dbReference type="InterPro" id="IPR052040">
    <property type="entry name" value="GTPase/Isobutyryl-CoA_mutase"/>
</dbReference>
<keyword evidence="5" id="KW-0143">Chaperone</keyword>
<evidence type="ECO:0000256" key="3">
    <source>
        <dbReference type="ARBA" id="ARBA00022801"/>
    </source>
</evidence>
<accession>A0A2L0EVE0</accession>
<dbReference type="PANTHER" id="PTHR43087:SF1">
    <property type="entry name" value="LAO_AO TRANSPORT SYSTEM ATPASE"/>
    <property type="match status" value="1"/>
</dbReference>
<sequence>MHPLAEKVLARDLRATARACRLVDDRAGDYAAILKDLFPHTGRAWVLGVTGNPGAGKSTLTDRLISVFRKQDRRVAVVAVDPTSPFTGGAILGDRIRMQAHFGDPDVFIRSLATRGALGGLSRSAVDVARVLDAWGADVVLVETVGVGQDELEITRTAHTTLVVAAPGMGDEVQAIKAGILECADVFAVNKADRDGADAAVRDLELMIALGGEVAKATGRARGHSAAALHARASAAPDPGGEPPAGPWVPAIARTVATRNEGVAALVEQLERHRAWLIGTEEGAARQEERLREAMHVQLRDALTDAAVAALGPTLDAAVHAVSRREVDPYTASERLVAAFRAGAGAPAPGAGA</sequence>
<dbReference type="InterPro" id="IPR027417">
    <property type="entry name" value="P-loop_NTPase"/>
</dbReference>
<dbReference type="AlphaFoldDB" id="A0A2L0EVE0"/>
<evidence type="ECO:0000256" key="4">
    <source>
        <dbReference type="ARBA" id="ARBA00023134"/>
    </source>
</evidence>
<proteinExistence type="inferred from homology"/>
<evidence type="ECO:0000256" key="1">
    <source>
        <dbReference type="ARBA" id="ARBA00009625"/>
    </source>
</evidence>
<dbReference type="Proteomes" id="UP000238348">
    <property type="component" value="Chromosome"/>
</dbReference>
<name>A0A2L0EVE0_SORCE</name>
<keyword evidence="3" id="KW-0378">Hydrolase</keyword>
<comment type="similarity">
    <text evidence="1">Belongs to the SIMIBI class G3E GTPase family. ArgK/MeaB subfamily.</text>
</comment>
<dbReference type="OrthoDB" id="9778292at2"/>
<dbReference type="NCBIfam" id="TIGR00750">
    <property type="entry name" value="lao"/>
    <property type="match status" value="1"/>
</dbReference>
<dbReference type="GO" id="GO:0003924">
    <property type="term" value="F:GTPase activity"/>
    <property type="evidence" value="ECO:0007669"/>
    <property type="project" value="InterPro"/>
</dbReference>
<keyword evidence="4" id="KW-0342">GTP-binding</keyword>
<dbReference type="RefSeq" id="WP_104981964.1">
    <property type="nucleotide sequence ID" value="NZ_CP012673.1"/>
</dbReference>
<dbReference type="CDD" id="cd03114">
    <property type="entry name" value="MMAA-like"/>
    <property type="match status" value="1"/>
</dbReference>
<dbReference type="Gene3D" id="3.40.50.300">
    <property type="entry name" value="P-loop containing nucleotide triphosphate hydrolases"/>
    <property type="match status" value="1"/>
</dbReference>
<dbReference type="PANTHER" id="PTHR43087">
    <property type="entry name" value="LYSINE/ARGININE/ORNITHINE TRANSPORT SYSTEM KINASE"/>
    <property type="match status" value="1"/>
</dbReference>
<dbReference type="Pfam" id="PF03308">
    <property type="entry name" value="MeaB"/>
    <property type="match status" value="1"/>
</dbReference>
<dbReference type="SUPFAM" id="SSF52540">
    <property type="entry name" value="P-loop containing nucleoside triphosphate hydrolases"/>
    <property type="match status" value="1"/>
</dbReference>
<dbReference type="EMBL" id="CP012673">
    <property type="protein sequence ID" value="AUX43263.1"/>
    <property type="molecule type" value="Genomic_DNA"/>
</dbReference>
<dbReference type="GO" id="GO:0005525">
    <property type="term" value="F:GTP binding"/>
    <property type="evidence" value="ECO:0007669"/>
    <property type="project" value="UniProtKB-KW"/>
</dbReference>
<reference evidence="6 7" key="1">
    <citation type="submission" date="2015-09" db="EMBL/GenBank/DDBJ databases">
        <title>Sorangium comparison.</title>
        <authorList>
            <person name="Zaburannyi N."/>
            <person name="Bunk B."/>
            <person name="Overmann J."/>
            <person name="Mueller R."/>
        </authorList>
    </citation>
    <scope>NUCLEOTIDE SEQUENCE [LARGE SCALE GENOMIC DNA]</scope>
    <source>
        <strain evidence="6 7">So ce26</strain>
    </source>
</reference>
<protein>
    <submittedName>
        <fullName evidence="6">GTPase</fullName>
    </submittedName>
</protein>
<evidence type="ECO:0000313" key="7">
    <source>
        <dbReference type="Proteomes" id="UP000238348"/>
    </source>
</evidence>
<organism evidence="6 7">
    <name type="scientific">Sorangium cellulosum</name>
    <name type="common">Polyangium cellulosum</name>
    <dbReference type="NCBI Taxonomy" id="56"/>
    <lineage>
        <taxon>Bacteria</taxon>
        <taxon>Pseudomonadati</taxon>
        <taxon>Myxococcota</taxon>
        <taxon>Polyangia</taxon>
        <taxon>Polyangiales</taxon>
        <taxon>Polyangiaceae</taxon>
        <taxon>Sorangium</taxon>
    </lineage>
</organism>